<dbReference type="AlphaFoldDB" id="A0A9W6SIL6"/>
<organism evidence="1 2">
    <name type="scientific">Actinorhabdospora filicis</name>
    <dbReference type="NCBI Taxonomy" id="1785913"/>
    <lineage>
        <taxon>Bacteria</taxon>
        <taxon>Bacillati</taxon>
        <taxon>Actinomycetota</taxon>
        <taxon>Actinomycetes</taxon>
        <taxon>Micromonosporales</taxon>
        <taxon>Micromonosporaceae</taxon>
        <taxon>Actinorhabdospora</taxon>
    </lineage>
</organism>
<dbReference type="EMBL" id="BSTX01000001">
    <property type="protein sequence ID" value="GLZ77759.1"/>
    <property type="molecule type" value="Genomic_DNA"/>
</dbReference>
<keyword evidence="2" id="KW-1185">Reference proteome</keyword>
<comment type="caution">
    <text evidence="1">The sequence shown here is derived from an EMBL/GenBank/DDBJ whole genome shotgun (WGS) entry which is preliminary data.</text>
</comment>
<name>A0A9W6SIL6_9ACTN</name>
<reference evidence="1" key="1">
    <citation type="submission" date="2023-03" db="EMBL/GenBank/DDBJ databases">
        <title>Actinorhabdospora filicis NBRC 111898.</title>
        <authorList>
            <person name="Ichikawa N."/>
            <person name="Sato H."/>
            <person name="Tonouchi N."/>
        </authorList>
    </citation>
    <scope>NUCLEOTIDE SEQUENCE</scope>
    <source>
        <strain evidence="1">NBRC 111898</strain>
    </source>
</reference>
<protein>
    <recommendedName>
        <fullName evidence="3">DUF11 domain-containing protein</fullName>
    </recommendedName>
</protein>
<evidence type="ECO:0000313" key="1">
    <source>
        <dbReference type="EMBL" id="GLZ77759.1"/>
    </source>
</evidence>
<dbReference type="RefSeq" id="WP_285662846.1">
    <property type="nucleotide sequence ID" value="NZ_BSTX01000001.1"/>
</dbReference>
<proteinExistence type="predicted"/>
<evidence type="ECO:0008006" key="3">
    <source>
        <dbReference type="Google" id="ProtNLM"/>
    </source>
</evidence>
<sequence length="167" mass="16791">MPLPLTASGGLSVELSSEPYGAAPGTRVEHVVRIRNSGLVDATASPVEVTAPLTDAVASPGCAAIPGGFRCEVGVVPGGGTVEVTISGVVAAPADGFVRNTATSGGSDSFNGYLVETASAPPTVRTAATAAVSHAVTPPWEQGLTLLLTGVLVAVYWRARRRERLGA</sequence>
<gene>
    <name evidence="1" type="ORF">Afil01_25660</name>
</gene>
<evidence type="ECO:0000313" key="2">
    <source>
        <dbReference type="Proteomes" id="UP001165079"/>
    </source>
</evidence>
<dbReference type="Proteomes" id="UP001165079">
    <property type="component" value="Unassembled WGS sequence"/>
</dbReference>
<accession>A0A9W6SIL6</accession>